<dbReference type="SUPFAM" id="SSF52540">
    <property type="entry name" value="P-loop containing nucleoside triphosphate hydrolases"/>
    <property type="match status" value="1"/>
</dbReference>
<name>A0A9W8JTM1_9AGAR</name>
<organism evidence="5 6">
    <name type="scientific">Agrocybe chaxingu</name>
    <dbReference type="NCBI Taxonomy" id="84603"/>
    <lineage>
        <taxon>Eukaryota</taxon>
        <taxon>Fungi</taxon>
        <taxon>Dikarya</taxon>
        <taxon>Basidiomycota</taxon>
        <taxon>Agaricomycotina</taxon>
        <taxon>Agaricomycetes</taxon>
        <taxon>Agaricomycetidae</taxon>
        <taxon>Agaricales</taxon>
        <taxon>Agaricineae</taxon>
        <taxon>Strophariaceae</taxon>
        <taxon>Agrocybe</taxon>
    </lineage>
</organism>
<dbReference type="InterPro" id="IPR027417">
    <property type="entry name" value="P-loop_NTPase"/>
</dbReference>
<evidence type="ECO:0008006" key="7">
    <source>
        <dbReference type="Google" id="ProtNLM"/>
    </source>
</evidence>
<accession>A0A9W8JTM1</accession>
<keyword evidence="3" id="KW-0547">Nucleotide-binding</keyword>
<dbReference type="GO" id="GO:0004329">
    <property type="term" value="F:formate-tetrahydrofolate ligase activity"/>
    <property type="evidence" value="ECO:0007669"/>
    <property type="project" value="InterPro"/>
</dbReference>
<keyword evidence="2" id="KW-0436">Ligase</keyword>
<evidence type="ECO:0000256" key="2">
    <source>
        <dbReference type="ARBA" id="ARBA00022598"/>
    </source>
</evidence>
<dbReference type="Proteomes" id="UP001148786">
    <property type="component" value="Unassembled WGS sequence"/>
</dbReference>
<evidence type="ECO:0000256" key="4">
    <source>
        <dbReference type="ARBA" id="ARBA00022840"/>
    </source>
</evidence>
<protein>
    <recommendedName>
        <fullName evidence="7">Formate--tetrahydrofolate ligase</fullName>
    </recommendedName>
</protein>
<evidence type="ECO:0000313" key="6">
    <source>
        <dbReference type="Proteomes" id="UP001148786"/>
    </source>
</evidence>
<evidence type="ECO:0000256" key="3">
    <source>
        <dbReference type="ARBA" id="ARBA00022741"/>
    </source>
</evidence>
<dbReference type="Pfam" id="PF01268">
    <property type="entry name" value="FTHFS"/>
    <property type="match status" value="1"/>
</dbReference>
<dbReference type="GO" id="GO:0006730">
    <property type="term" value="P:one-carbon metabolic process"/>
    <property type="evidence" value="ECO:0007669"/>
    <property type="project" value="UniProtKB-KW"/>
</dbReference>
<evidence type="ECO:0000313" key="5">
    <source>
        <dbReference type="EMBL" id="KAJ3501863.1"/>
    </source>
</evidence>
<evidence type="ECO:0000256" key="1">
    <source>
        <dbReference type="ARBA" id="ARBA00022563"/>
    </source>
</evidence>
<keyword evidence="1" id="KW-0554">One-carbon metabolism</keyword>
<dbReference type="EMBL" id="JANKHO010001366">
    <property type="protein sequence ID" value="KAJ3501863.1"/>
    <property type="molecule type" value="Genomic_DNA"/>
</dbReference>
<keyword evidence="6" id="KW-1185">Reference proteome</keyword>
<comment type="caution">
    <text evidence="5">The sequence shown here is derived from an EMBL/GenBank/DDBJ whole genome shotgun (WGS) entry which is preliminary data.</text>
</comment>
<gene>
    <name evidence="5" type="ORF">NLJ89_g9150</name>
</gene>
<sequence length="125" mass="13530">MSSKATASTRKKVDLSILGRLAHRKDGKYIVVSGITPTPPGEGKSTTTIGLAQALGAELGRPSFARLVPAKKGKREFAPLILKRPKKLGIDKTNPDDLTPEEINRFARLDVDVETITWPHCRSGA</sequence>
<dbReference type="GO" id="GO:0005524">
    <property type="term" value="F:ATP binding"/>
    <property type="evidence" value="ECO:0007669"/>
    <property type="project" value="UniProtKB-KW"/>
</dbReference>
<keyword evidence="4" id="KW-0067">ATP-binding</keyword>
<dbReference type="AlphaFoldDB" id="A0A9W8JTM1"/>
<dbReference type="Gene3D" id="1.10.8.770">
    <property type="match status" value="1"/>
</dbReference>
<proteinExistence type="predicted"/>
<dbReference type="InterPro" id="IPR000559">
    <property type="entry name" value="Formate_THF_ligase"/>
</dbReference>
<reference evidence="5" key="1">
    <citation type="submission" date="2022-07" db="EMBL/GenBank/DDBJ databases">
        <title>Genome Sequence of Agrocybe chaxingu.</title>
        <authorList>
            <person name="Buettner E."/>
        </authorList>
    </citation>
    <scope>NUCLEOTIDE SEQUENCE</scope>
    <source>
        <strain evidence="5">MP-N11</strain>
    </source>
</reference>
<dbReference type="OrthoDB" id="5126881at2759"/>